<name>A0A8A3PBZ4_9HELO</name>
<reference evidence="1" key="1">
    <citation type="submission" date="2020-10" db="EMBL/GenBank/DDBJ databases">
        <title>Genome Sequence of Monilinia vaccinii-corymbosi Sheds Light on Mummy Berry Disease Infection of Blueberry and Mating Type.</title>
        <authorList>
            <person name="Yow A.G."/>
            <person name="Zhang Y."/>
            <person name="Bansal K."/>
            <person name="Eacker S.M."/>
            <person name="Sullivan S."/>
            <person name="Liachko I."/>
            <person name="Cubeta M.A."/>
            <person name="Rollins J.A."/>
            <person name="Ashrafi H."/>
        </authorList>
    </citation>
    <scope>NUCLEOTIDE SEQUENCE</scope>
    <source>
        <strain evidence="1">RL-1</strain>
    </source>
</reference>
<dbReference type="PANTHER" id="PTHR47843:SF7">
    <property type="entry name" value="BTB DOMAIN-CONTAINING PROTEIN"/>
    <property type="match status" value="1"/>
</dbReference>
<dbReference type="EMBL" id="CP063407">
    <property type="protein sequence ID" value="QSZ32630.1"/>
    <property type="molecule type" value="Genomic_DNA"/>
</dbReference>
<proteinExistence type="predicted"/>
<dbReference type="Proteomes" id="UP000672032">
    <property type="component" value="Chromosome 3"/>
</dbReference>
<accession>A0A8A3PBZ4</accession>
<organism evidence="1 2">
    <name type="scientific">Monilinia vaccinii-corymbosi</name>
    <dbReference type="NCBI Taxonomy" id="61207"/>
    <lineage>
        <taxon>Eukaryota</taxon>
        <taxon>Fungi</taxon>
        <taxon>Dikarya</taxon>
        <taxon>Ascomycota</taxon>
        <taxon>Pezizomycotina</taxon>
        <taxon>Leotiomycetes</taxon>
        <taxon>Helotiales</taxon>
        <taxon>Sclerotiniaceae</taxon>
        <taxon>Monilinia</taxon>
    </lineage>
</organism>
<evidence type="ECO:0000313" key="2">
    <source>
        <dbReference type="Proteomes" id="UP000672032"/>
    </source>
</evidence>
<sequence>MFSSPFLQFFPPFLSQDAAVRRIFGDTPTSAATNGESSAFVPTTGTAPVPDLFSRLPFGHTATSNTAFGSNVPAASRPSIFDNQRNVASTASATSANSNSTIFSNPRPGWTFTKAGSQWSEAEKVARNFNSGSIFESITKGQAANIEYLPEDLIKHAKIYIIAEKYDIQTLKNFAGRRYSCTLCTCWNSSFFVKSIELVFDSTPDISGGDSLRNTIMEAASIHAGELLDRTDFLQLCQERGDIATAILQARVKLSVSSGNDTVMS</sequence>
<gene>
    <name evidence="1" type="ORF">DSL72_002209</name>
</gene>
<keyword evidence="2" id="KW-1185">Reference proteome</keyword>
<evidence type="ECO:0000313" key="1">
    <source>
        <dbReference type="EMBL" id="QSZ32630.1"/>
    </source>
</evidence>
<dbReference type="OrthoDB" id="6359816at2759"/>
<protein>
    <submittedName>
        <fullName evidence="1">Uncharacterized protein</fullName>
    </submittedName>
</protein>
<dbReference type="AlphaFoldDB" id="A0A8A3PBZ4"/>
<dbReference type="PANTHER" id="PTHR47843">
    <property type="entry name" value="BTB DOMAIN-CONTAINING PROTEIN-RELATED"/>
    <property type="match status" value="1"/>
</dbReference>